<gene>
    <name evidence="1" type="ORF">A3K55_01230</name>
</gene>
<evidence type="ECO:0008006" key="3">
    <source>
        <dbReference type="Google" id="ProtNLM"/>
    </source>
</evidence>
<dbReference type="Proteomes" id="UP000185874">
    <property type="component" value="Unassembled WGS sequence"/>
</dbReference>
<dbReference type="EMBL" id="MGDJ01000005">
    <property type="protein sequence ID" value="OGL54243.1"/>
    <property type="molecule type" value="Genomic_DNA"/>
</dbReference>
<organism evidence="1 2">
    <name type="scientific">Candidatus Shapirobacteria bacterium RBG_13_44_7</name>
    <dbReference type="NCBI Taxonomy" id="1802149"/>
    <lineage>
        <taxon>Bacteria</taxon>
        <taxon>Candidatus Shapironibacteriota</taxon>
    </lineage>
</organism>
<evidence type="ECO:0000313" key="2">
    <source>
        <dbReference type="Proteomes" id="UP000185874"/>
    </source>
</evidence>
<comment type="caution">
    <text evidence="1">The sequence shown here is derived from an EMBL/GenBank/DDBJ whole genome shotgun (WGS) entry which is preliminary data.</text>
</comment>
<proteinExistence type="predicted"/>
<dbReference type="AlphaFoldDB" id="A0A1F7SKF3"/>
<accession>A0A1F7SKF3</accession>
<evidence type="ECO:0000313" key="1">
    <source>
        <dbReference type="EMBL" id="OGL54243.1"/>
    </source>
</evidence>
<sequence length="69" mass="7839">MPRGGKFEVVVKKIARERGIAPGEVIRMAAEAILARRELERRVRTVVELSFAVGLGFVEIRPKHQETRQ</sequence>
<reference evidence="1 2" key="1">
    <citation type="journal article" date="2016" name="Nat. Commun.">
        <title>Thousands of microbial genomes shed light on interconnected biogeochemical processes in an aquifer system.</title>
        <authorList>
            <person name="Anantharaman K."/>
            <person name="Brown C.T."/>
            <person name="Hug L.A."/>
            <person name="Sharon I."/>
            <person name="Castelle C.J."/>
            <person name="Probst A.J."/>
            <person name="Thomas B.C."/>
            <person name="Singh A."/>
            <person name="Wilkins M.J."/>
            <person name="Karaoz U."/>
            <person name="Brodie E.L."/>
            <person name="Williams K.H."/>
            <person name="Hubbard S.S."/>
            <person name="Banfield J.F."/>
        </authorList>
    </citation>
    <scope>NUCLEOTIDE SEQUENCE [LARGE SCALE GENOMIC DNA]</scope>
</reference>
<protein>
    <recommendedName>
        <fullName evidence="3">Ribbon-helix-helix protein CopG domain-containing protein</fullName>
    </recommendedName>
</protein>
<name>A0A1F7SKF3_9BACT</name>